<feature type="region of interest" description="Disordered" evidence="1">
    <location>
        <begin position="190"/>
        <end position="219"/>
    </location>
</feature>
<comment type="caution">
    <text evidence="2">The sequence shown here is derived from an EMBL/GenBank/DDBJ whole genome shotgun (WGS) entry which is preliminary data.</text>
</comment>
<gene>
    <name evidence="2" type="ORF">DB88DRAFT_477546</name>
</gene>
<feature type="compositionally biased region" description="Basic and acidic residues" evidence="1">
    <location>
        <begin position="194"/>
        <end position="209"/>
    </location>
</feature>
<feature type="compositionally biased region" description="Basic residues" evidence="1">
    <location>
        <begin position="77"/>
        <end position="87"/>
    </location>
</feature>
<proteinExistence type="predicted"/>
<dbReference type="Proteomes" id="UP001182556">
    <property type="component" value="Unassembled WGS sequence"/>
</dbReference>
<reference evidence="2" key="1">
    <citation type="submission" date="2023-02" db="EMBL/GenBank/DDBJ databases">
        <title>Identification and recombinant expression of a fungal hydrolase from Papiliotrema laurentii that hydrolyzes apple cutin and clears colloidal polyester polyurethane.</title>
        <authorList>
            <consortium name="DOE Joint Genome Institute"/>
            <person name="Roman V.A."/>
            <person name="Bojanowski C."/>
            <person name="Crable B.R."/>
            <person name="Wagner D.N."/>
            <person name="Hung C.S."/>
            <person name="Nadeau L.J."/>
            <person name="Schratz L."/>
            <person name="Haridas S."/>
            <person name="Pangilinan J."/>
            <person name="Lipzen A."/>
            <person name="Na H."/>
            <person name="Yan M."/>
            <person name="Ng V."/>
            <person name="Grigoriev I.V."/>
            <person name="Spatafora J.W."/>
            <person name="Barlow D."/>
            <person name="Biffinger J."/>
            <person name="Kelley-Loughnane N."/>
            <person name="Varaljay V.A."/>
            <person name="Crookes-Goodson W.J."/>
        </authorList>
    </citation>
    <scope>NUCLEOTIDE SEQUENCE</scope>
    <source>
        <strain evidence="2">5307AH</strain>
    </source>
</reference>
<protein>
    <submittedName>
        <fullName evidence="2">Uncharacterized protein</fullName>
    </submittedName>
</protein>
<dbReference type="AlphaFoldDB" id="A0AAD9L997"/>
<dbReference type="EMBL" id="JAODAN010000001">
    <property type="protein sequence ID" value="KAK1927307.1"/>
    <property type="molecule type" value="Genomic_DNA"/>
</dbReference>
<accession>A0AAD9L997</accession>
<name>A0AAD9L997_PAPLA</name>
<evidence type="ECO:0000313" key="2">
    <source>
        <dbReference type="EMBL" id="KAK1927307.1"/>
    </source>
</evidence>
<evidence type="ECO:0000256" key="1">
    <source>
        <dbReference type="SAM" id="MobiDB-lite"/>
    </source>
</evidence>
<organism evidence="2 3">
    <name type="scientific">Papiliotrema laurentii</name>
    <name type="common">Cryptococcus laurentii</name>
    <dbReference type="NCBI Taxonomy" id="5418"/>
    <lineage>
        <taxon>Eukaryota</taxon>
        <taxon>Fungi</taxon>
        <taxon>Dikarya</taxon>
        <taxon>Basidiomycota</taxon>
        <taxon>Agaricomycotina</taxon>
        <taxon>Tremellomycetes</taxon>
        <taxon>Tremellales</taxon>
        <taxon>Rhynchogastremaceae</taxon>
        <taxon>Papiliotrema</taxon>
    </lineage>
</organism>
<keyword evidence="3" id="KW-1185">Reference proteome</keyword>
<feature type="region of interest" description="Disordered" evidence="1">
    <location>
        <begin position="68"/>
        <end position="88"/>
    </location>
</feature>
<sequence>MRSYSTPPCGPPPPVDPVYSRPVGHLRAPTAPFALTCHRIQEANIPSHPRALRIRNSKLSRFKRHTSSIPFACPAPHPKKPRGRGKNRNVQATQALPAEMPAPGRIGRSRAVLVVIYVDQGRKRIMAMTLTIDETCRFAPSWSPWLGRLGSPMPQSASRFRVTRGHGWVGRLVGREQLRIHAYPGRWSGETQVEGERKHAAREPDEAVKRRLNGPRASDVGPTKSSVIFVARGMAMLEKDLI</sequence>
<evidence type="ECO:0000313" key="3">
    <source>
        <dbReference type="Proteomes" id="UP001182556"/>
    </source>
</evidence>